<dbReference type="InterPro" id="IPR020428">
    <property type="entry name" value="PFA-DSPs"/>
</dbReference>
<evidence type="ECO:0000256" key="1">
    <source>
        <dbReference type="ARBA" id="ARBA00004496"/>
    </source>
</evidence>
<comment type="subcellular location">
    <subcellularLocation>
        <location evidence="1">Cytoplasm</location>
    </subcellularLocation>
</comment>
<dbReference type="GO" id="GO:0016791">
    <property type="term" value="F:phosphatase activity"/>
    <property type="evidence" value="ECO:0007669"/>
    <property type="project" value="InterPro"/>
</dbReference>
<dbReference type="InterPro" id="IPR004861">
    <property type="entry name" value="Siw14-like"/>
</dbReference>
<feature type="compositionally biased region" description="Polar residues" evidence="4">
    <location>
        <begin position="21"/>
        <end position="30"/>
    </location>
</feature>
<sequence length="303" mass="33374">MVMATPRGGIGPSAPEKTVVGSMSSLPSQAPQKEIPKVIAQLAPSAGSSSAGAVSSAASASASVADTSDLLEESFTPPEYFGIVECGVYRSNLPNPISFPFIKLLKIKTVLLLSADVPTKLVRTFFEENSFTVHHLGLESSKVDADSWKPLSDELVKDALELALDARTHPVLLCDASGMHQIGTVIGCLRRLQLWSLNAAVSEYRSYAGVKTRYQYEQFIELFDVDLITLPLHVPKWFKQYLEMEEEELAQLQEMLAAGLMKPGSLVLRDDIDVPKYRKYYYSDSIPLNSEEQVPKPRIQQLP</sequence>
<dbReference type="OrthoDB" id="6375174at2759"/>
<evidence type="ECO:0000256" key="4">
    <source>
        <dbReference type="SAM" id="MobiDB-lite"/>
    </source>
</evidence>
<dbReference type="EMBL" id="VRMN01000003">
    <property type="protein sequence ID" value="KAA8495939.1"/>
    <property type="molecule type" value="Genomic_DNA"/>
</dbReference>
<evidence type="ECO:0000256" key="3">
    <source>
        <dbReference type="ARBA" id="ARBA00022801"/>
    </source>
</evidence>
<protein>
    <submittedName>
        <fullName evidence="5">Putative tyrosine-protein phosphatase</fullName>
    </submittedName>
</protein>
<evidence type="ECO:0000313" key="5">
    <source>
        <dbReference type="EMBL" id="KAA8495939.1"/>
    </source>
</evidence>
<dbReference type="AlphaFoldDB" id="A0A5J4YWH5"/>
<dbReference type="PANTHER" id="PTHR31126">
    <property type="entry name" value="TYROSINE-PROTEIN PHOSPHATASE"/>
    <property type="match status" value="1"/>
</dbReference>
<dbReference type="GO" id="GO:0005737">
    <property type="term" value="C:cytoplasm"/>
    <property type="evidence" value="ECO:0007669"/>
    <property type="project" value="UniProtKB-SubCell"/>
</dbReference>
<dbReference type="InterPro" id="IPR029021">
    <property type="entry name" value="Prot-tyrosine_phosphatase-like"/>
</dbReference>
<dbReference type="SUPFAM" id="SSF52799">
    <property type="entry name" value="(Phosphotyrosine protein) phosphatases II"/>
    <property type="match status" value="1"/>
</dbReference>
<dbReference type="Gene3D" id="3.90.190.10">
    <property type="entry name" value="Protein tyrosine phosphatase superfamily"/>
    <property type="match status" value="1"/>
</dbReference>
<dbReference type="Proteomes" id="UP000324585">
    <property type="component" value="Unassembled WGS sequence"/>
</dbReference>
<proteinExistence type="predicted"/>
<dbReference type="OMA" id="ANIIPDG"/>
<keyword evidence="2" id="KW-0963">Cytoplasm</keyword>
<feature type="region of interest" description="Disordered" evidence="4">
    <location>
        <begin position="1"/>
        <end position="30"/>
    </location>
</feature>
<name>A0A5J4YWH5_PORPP</name>
<accession>A0A5J4YWH5</accession>
<dbReference type="PRINTS" id="PR01911">
    <property type="entry name" value="PFDSPHPHTASE"/>
</dbReference>
<keyword evidence="3" id="KW-0378">Hydrolase</keyword>
<dbReference type="Pfam" id="PF03162">
    <property type="entry name" value="Y_phosphatase2"/>
    <property type="match status" value="1"/>
</dbReference>
<comment type="caution">
    <text evidence="5">The sequence shown here is derived from an EMBL/GenBank/DDBJ whole genome shotgun (WGS) entry which is preliminary data.</text>
</comment>
<evidence type="ECO:0000313" key="6">
    <source>
        <dbReference type="Proteomes" id="UP000324585"/>
    </source>
</evidence>
<dbReference type="CDD" id="cd14501">
    <property type="entry name" value="PFA-DSP"/>
    <property type="match status" value="1"/>
</dbReference>
<organism evidence="5 6">
    <name type="scientific">Porphyridium purpureum</name>
    <name type="common">Red alga</name>
    <name type="synonym">Porphyridium cruentum</name>
    <dbReference type="NCBI Taxonomy" id="35688"/>
    <lineage>
        <taxon>Eukaryota</taxon>
        <taxon>Rhodophyta</taxon>
        <taxon>Bangiophyceae</taxon>
        <taxon>Porphyridiales</taxon>
        <taxon>Porphyridiaceae</taxon>
        <taxon>Porphyridium</taxon>
    </lineage>
</organism>
<dbReference type="PANTHER" id="PTHR31126:SF18">
    <property type="entry name" value="PROTEIN-TYROSINE-PHOSPHATASE"/>
    <property type="match status" value="1"/>
</dbReference>
<keyword evidence="6" id="KW-1185">Reference proteome</keyword>
<reference evidence="6" key="1">
    <citation type="journal article" date="2019" name="Nat. Commun.">
        <title>Expansion of phycobilisome linker gene families in mesophilic red algae.</title>
        <authorList>
            <person name="Lee J."/>
            <person name="Kim D."/>
            <person name="Bhattacharya D."/>
            <person name="Yoon H.S."/>
        </authorList>
    </citation>
    <scope>NUCLEOTIDE SEQUENCE [LARGE SCALE GENOMIC DNA]</scope>
    <source>
        <strain evidence="6">CCMP 1328</strain>
    </source>
</reference>
<gene>
    <name evidence="5" type="ORF">FVE85_2094</name>
</gene>
<evidence type="ECO:0000256" key="2">
    <source>
        <dbReference type="ARBA" id="ARBA00022490"/>
    </source>
</evidence>
<dbReference type="FunFam" id="3.90.190.10:FF:000035">
    <property type="entry name" value="Tyrosine phosphatase, putative"/>
    <property type="match status" value="1"/>
</dbReference>